<keyword evidence="1" id="KW-1133">Transmembrane helix</keyword>
<name>A0A2U1V1A1_9PROT</name>
<dbReference type="Proteomes" id="UP000245048">
    <property type="component" value="Unassembled WGS sequence"/>
</dbReference>
<keyword evidence="3" id="KW-1185">Reference proteome</keyword>
<dbReference type="AlphaFoldDB" id="A0A2U1V1A1"/>
<gene>
    <name evidence="2" type="ORF">CR165_16825</name>
</gene>
<sequence>MAHGSPALRGLAVVAKALASFAVTFIELLAELLAPLLLFVGALWWGALRLVGQISAEPELQAMLHVLPTQLQLGAYDLTPAGLIRQGLLLLAVVAACRTVNRLLAREL</sequence>
<protein>
    <submittedName>
        <fullName evidence="2">Uncharacterized protein</fullName>
    </submittedName>
</protein>
<organism evidence="2 3">
    <name type="scientific">Teichococcus aestuarii</name>
    <dbReference type="NCBI Taxonomy" id="568898"/>
    <lineage>
        <taxon>Bacteria</taxon>
        <taxon>Pseudomonadati</taxon>
        <taxon>Pseudomonadota</taxon>
        <taxon>Alphaproteobacteria</taxon>
        <taxon>Acetobacterales</taxon>
        <taxon>Roseomonadaceae</taxon>
        <taxon>Roseomonas</taxon>
    </lineage>
</organism>
<accession>A0A2U1V1A1</accession>
<evidence type="ECO:0000256" key="1">
    <source>
        <dbReference type="SAM" id="Phobius"/>
    </source>
</evidence>
<dbReference type="EMBL" id="PDOA01000012">
    <property type="protein sequence ID" value="PWC27680.1"/>
    <property type="molecule type" value="Genomic_DNA"/>
</dbReference>
<proteinExistence type="predicted"/>
<keyword evidence="1" id="KW-0472">Membrane</keyword>
<reference evidence="3" key="1">
    <citation type="submission" date="2017-10" db="EMBL/GenBank/DDBJ databases">
        <authorList>
            <person name="Toshchakov S.V."/>
            <person name="Goeva M.A."/>
        </authorList>
    </citation>
    <scope>NUCLEOTIDE SEQUENCE [LARGE SCALE GENOMIC DNA]</scope>
    <source>
        <strain evidence="3">JR1/69-1-13</strain>
    </source>
</reference>
<evidence type="ECO:0000313" key="3">
    <source>
        <dbReference type="Proteomes" id="UP000245048"/>
    </source>
</evidence>
<keyword evidence="1" id="KW-0812">Transmembrane</keyword>
<comment type="caution">
    <text evidence="2">The sequence shown here is derived from an EMBL/GenBank/DDBJ whole genome shotgun (WGS) entry which is preliminary data.</text>
</comment>
<feature type="transmembrane region" description="Helical" evidence="1">
    <location>
        <begin position="32"/>
        <end position="51"/>
    </location>
</feature>
<evidence type="ECO:0000313" key="2">
    <source>
        <dbReference type="EMBL" id="PWC27680.1"/>
    </source>
</evidence>